<reference evidence="1" key="2">
    <citation type="submission" date="2020-05" db="UniProtKB">
        <authorList>
            <consortium name="EnsemblMetazoa"/>
        </authorList>
    </citation>
    <scope>IDENTIFICATION</scope>
    <source>
        <strain evidence="1">IAEA</strain>
    </source>
</reference>
<dbReference type="Proteomes" id="UP000091820">
    <property type="component" value="Unassembled WGS sequence"/>
</dbReference>
<protein>
    <submittedName>
        <fullName evidence="1">Uncharacterized protein</fullName>
    </submittedName>
</protein>
<evidence type="ECO:0000313" key="1">
    <source>
        <dbReference type="EnsemblMetazoa" id="GBRI010861-PA"/>
    </source>
</evidence>
<keyword evidence="2" id="KW-1185">Reference proteome</keyword>
<evidence type="ECO:0000313" key="2">
    <source>
        <dbReference type="Proteomes" id="UP000091820"/>
    </source>
</evidence>
<dbReference type="InterPro" id="IPR005312">
    <property type="entry name" value="DUF1759"/>
</dbReference>
<accession>A0A1A9W983</accession>
<sequence>MATLENVKMLVEQQKHNFEEVRRHVRNFKKDSKSRYNLQYFEWRLDAIQKCWERCEQLHHSTKEVIKQDAELHKKYIEEYEEIEDIVGDSYILYKAQIADYHRVATVQPQGHQPNPTTADHDEGIKLERLRIPKFIGDYTNWTAFHDLFKVLVHENRRLSGVPKLQYLRSSQYNRCQLQRCLGTIMKQIQQQKGDWICLHEKVLEHSKQQRKQCFSYKKDAGHIERVHS</sequence>
<dbReference type="VEuPathDB" id="VectorBase:GBRI010861"/>
<name>A0A1A9W983_9MUSC</name>
<dbReference type="EnsemblMetazoa" id="GBRI010861-RA">
    <property type="protein sequence ID" value="GBRI010861-PA"/>
    <property type="gene ID" value="GBRI010861"/>
</dbReference>
<organism evidence="1 2">
    <name type="scientific">Glossina brevipalpis</name>
    <dbReference type="NCBI Taxonomy" id="37001"/>
    <lineage>
        <taxon>Eukaryota</taxon>
        <taxon>Metazoa</taxon>
        <taxon>Ecdysozoa</taxon>
        <taxon>Arthropoda</taxon>
        <taxon>Hexapoda</taxon>
        <taxon>Insecta</taxon>
        <taxon>Pterygota</taxon>
        <taxon>Neoptera</taxon>
        <taxon>Endopterygota</taxon>
        <taxon>Diptera</taxon>
        <taxon>Brachycera</taxon>
        <taxon>Muscomorpha</taxon>
        <taxon>Hippoboscoidea</taxon>
        <taxon>Glossinidae</taxon>
        <taxon>Glossina</taxon>
    </lineage>
</organism>
<reference evidence="2" key="1">
    <citation type="submission" date="2014-03" db="EMBL/GenBank/DDBJ databases">
        <authorList>
            <person name="Aksoy S."/>
            <person name="Warren W."/>
            <person name="Wilson R.K."/>
        </authorList>
    </citation>
    <scope>NUCLEOTIDE SEQUENCE [LARGE SCALE GENOMIC DNA]</scope>
    <source>
        <strain evidence="2">IAEA</strain>
    </source>
</reference>
<dbReference type="AlphaFoldDB" id="A0A1A9W983"/>
<proteinExistence type="predicted"/>
<dbReference type="Pfam" id="PF03564">
    <property type="entry name" value="DUF1759"/>
    <property type="match status" value="1"/>
</dbReference>